<sequence length="192" mass="20604">MQLLSSFELLVQPIIPSNLAKMLQLESVDPLVLQSYFLILSNVSSESVTAILEFTADTGGNSTFKGSQDGNFKPVSAFLDLTAAMPLSEPNFEITTPSTAKAILALGAKSTATFLLQPDVIPVAKAIKDPQSRDLSFELRGAVEISVSRPQSLLVSPQTRGTFFKTASDTNMPLEVFAEQAYGLPTANSNFI</sequence>
<dbReference type="AlphaFoldDB" id="A0A0F6U695"/>
<dbReference type="Proteomes" id="UP000034103">
    <property type="component" value="Chromosome"/>
</dbReference>
<accession>A0A0F6U695</accession>
<gene>
    <name evidence="1" type="ORF">MYAER_3386</name>
</gene>
<name>A0A0F6U695_MICAE</name>
<evidence type="ECO:0000313" key="2">
    <source>
        <dbReference type="Proteomes" id="UP000034103"/>
    </source>
</evidence>
<dbReference type="EMBL" id="CP011304">
    <property type="protein sequence ID" value="AKE65724.1"/>
    <property type="molecule type" value="Genomic_DNA"/>
</dbReference>
<dbReference type="HOGENOM" id="CLU_1413740_0_0_3"/>
<evidence type="ECO:0000313" key="1">
    <source>
        <dbReference type="EMBL" id="AKE65724.1"/>
    </source>
</evidence>
<dbReference type="PATRIC" id="fig|1641812.3.peg.3494"/>
<reference evidence="1 2" key="1">
    <citation type="journal article" date="2015" name="Genome Announc.">
        <title>Complete Genome Sequence of Microcystis aeruginosa NIES-2549, a Bloom-Forming Cyanobacterium from Lake Kasumigaura, Japan.</title>
        <authorList>
            <person name="Yamaguchi H."/>
            <person name="Suzuki S."/>
            <person name="Tanabe Y."/>
            <person name="Osana Y."/>
            <person name="Shimura Y."/>
            <person name="Ishida K."/>
            <person name="Kawachi M."/>
        </authorList>
    </citation>
    <scope>NUCLEOTIDE SEQUENCE [LARGE SCALE GENOMIC DNA]</scope>
    <source>
        <strain evidence="1 2">NIES-2549</strain>
    </source>
</reference>
<protein>
    <submittedName>
        <fullName evidence="1">Uncharacterized protein</fullName>
    </submittedName>
</protein>
<organism evidence="1 2">
    <name type="scientific">Microcystis aeruginosa NIES-2549</name>
    <dbReference type="NCBI Taxonomy" id="1641812"/>
    <lineage>
        <taxon>Bacteria</taxon>
        <taxon>Bacillati</taxon>
        <taxon>Cyanobacteriota</taxon>
        <taxon>Cyanophyceae</taxon>
        <taxon>Oscillatoriophycideae</taxon>
        <taxon>Chroococcales</taxon>
        <taxon>Microcystaceae</taxon>
        <taxon>Microcystis</taxon>
    </lineage>
</organism>
<dbReference type="RefSeq" id="WP_046662885.1">
    <property type="nucleotide sequence ID" value="NZ_CP011304.1"/>
</dbReference>
<proteinExistence type="predicted"/>